<dbReference type="InterPro" id="IPR053832">
    <property type="entry name" value="DUF6924"/>
</dbReference>
<reference evidence="3 4" key="1">
    <citation type="submission" date="2017-07" db="EMBL/GenBank/DDBJ databases">
        <title>Amycolatopsis thailandensis Genome sequencing and assembly.</title>
        <authorList>
            <person name="Kaur N."/>
            <person name="Mayilraj S."/>
        </authorList>
    </citation>
    <scope>NUCLEOTIDE SEQUENCE [LARGE SCALE GENOMIC DNA]</scope>
    <source>
        <strain evidence="3 4">JCM 16380</strain>
    </source>
</reference>
<feature type="compositionally biased region" description="Basic residues" evidence="1">
    <location>
        <begin position="638"/>
        <end position="649"/>
    </location>
</feature>
<keyword evidence="4" id="KW-1185">Reference proteome</keyword>
<dbReference type="InterPro" id="IPR001480">
    <property type="entry name" value="Bulb-type_lectin_dom"/>
</dbReference>
<accession>A0A229S563</accession>
<dbReference type="Gene3D" id="2.90.10.30">
    <property type="match status" value="1"/>
</dbReference>
<feature type="domain" description="Bulb-type lectin" evidence="2">
    <location>
        <begin position="360"/>
        <end position="485"/>
    </location>
</feature>
<dbReference type="PROSITE" id="PS50927">
    <property type="entry name" value="BULB_LECTIN"/>
    <property type="match status" value="1"/>
</dbReference>
<dbReference type="SMART" id="SM00108">
    <property type="entry name" value="B_lectin"/>
    <property type="match status" value="1"/>
</dbReference>
<name>A0A229S563_9PSEU</name>
<evidence type="ECO:0000313" key="3">
    <source>
        <dbReference type="EMBL" id="OXM53975.1"/>
    </source>
</evidence>
<dbReference type="Pfam" id="PF17882">
    <property type="entry name" value="SBD"/>
    <property type="match status" value="1"/>
</dbReference>
<dbReference type="RefSeq" id="WP_093935444.1">
    <property type="nucleotide sequence ID" value="NZ_NMQT01000072.1"/>
</dbReference>
<evidence type="ECO:0000256" key="1">
    <source>
        <dbReference type="SAM" id="MobiDB-lite"/>
    </source>
</evidence>
<dbReference type="Gene3D" id="2.60.120.260">
    <property type="entry name" value="Galactose-binding domain-like"/>
    <property type="match status" value="1"/>
</dbReference>
<dbReference type="Proteomes" id="UP000215223">
    <property type="component" value="Unassembled WGS sequence"/>
</dbReference>
<dbReference type="InterPro" id="IPR040964">
    <property type="entry name" value="SBD"/>
</dbReference>
<dbReference type="OrthoDB" id="7854965at2"/>
<gene>
    <name evidence="3" type="ORF">CFP71_20285</name>
</gene>
<organism evidence="3 4">
    <name type="scientific">Amycolatopsis thailandensis</name>
    <dbReference type="NCBI Taxonomy" id="589330"/>
    <lineage>
        <taxon>Bacteria</taxon>
        <taxon>Bacillati</taxon>
        <taxon>Actinomycetota</taxon>
        <taxon>Actinomycetes</taxon>
        <taxon>Pseudonocardiales</taxon>
        <taxon>Pseudonocardiaceae</taxon>
        <taxon>Amycolatopsis</taxon>
    </lineage>
</organism>
<dbReference type="InterPro" id="IPR036426">
    <property type="entry name" value="Bulb-type_lectin_dom_sf"/>
</dbReference>
<dbReference type="EMBL" id="NMQT01000072">
    <property type="protein sequence ID" value="OXM53975.1"/>
    <property type="molecule type" value="Genomic_DNA"/>
</dbReference>
<proteinExistence type="predicted"/>
<evidence type="ECO:0000259" key="2">
    <source>
        <dbReference type="PROSITE" id="PS50927"/>
    </source>
</evidence>
<dbReference type="AlphaFoldDB" id="A0A229S563"/>
<protein>
    <recommendedName>
        <fullName evidence="2">Bulb-type lectin domain-containing protein</fullName>
    </recommendedName>
</protein>
<sequence>MFSAGSSSTFQVWWRALGSTEWTPGHELLVHIGDGENAALEELSWGAADGSSCAVGFSPGMAECRGHRRTGGGDVLEIRGELSGEPVSSPASGAARHHTFDTEIEDATGRRPSEPLRLLIDDGSGVAPSWLAWRDRTGDSCSIVLHSAGPAGNADVTRMVTEVWASAEYDEVGEVAANLIEEAPCKWFAPHDRASLEFQFSRPIAVDHYLLTCANDAPDRDPAAWVLRGSVDGQLWRTLDTRSHQSFTTRHETRTYRIADPAAHHCYRLDIVGNNGSPHLQLETVRFLAPVNGFTGYRRRAGHAPLAYRGSCAAPQAPGIPMDPLPDGLPDRRGKRLSRFPGTEVLTSFGRALPPLAKNGDVMTGGHRLRAGESLRRQSLTSLNDAFTLKHFGFDDLVLIRNHDRRPLWWSSEFSPGDWRRKTRGSGVSDVTLRPDGDLVAHDENGVPLRSTGTADRGVVSLEVRDDGDVVLLNGAGEIVWHTDTATTDVSRPPSPIARGDRMLVGQSLADQSLTSPNGRYVLVHDHQHAGTFLYGPRGRITRWFYLVPSMYPDPFGTRLVLEEDGLFLRWSKDEADGVDLRGVRKAWDSLTTPNFPFHPRQVVLRDSGDLEMLDSDGEVMWRNGYKRDSDKFATSSNRRRPETKRKRAPAASGLPRLPATPNVPVIRTDFSDDDAWYRVKTGIGWVTPDGFEANVSYVDDPAFTGMTSTDLLESEVARAEHAIMLIVDEITIHSPEHPILVVDLGSEPDPDGDWPGVPAGRSFRAVPHAIQEIENNLSLANADWEDFADHVDDDGVRRDT</sequence>
<evidence type="ECO:0000313" key="4">
    <source>
        <dbReference type="Proteomes" id="UP000215223"/>
    </source>
</evidence>
<feature type="region of interest" description="Disordered" evidence="1">
    <location>
        <begin position="83"/>
        <end position="113"/>
    </location>
</feature>
<dbReference type="Pfam" id="PF21962">
    <property type="entry name" value="DUF6924"/>
    <property type="match status" value="1"/>
</dbReference>
<comment type="caution">
    <text evidence="3">The sequence shown here is derived from an EMBL/GenBank/DDBJ whole genome shotgun (WGS) entry which is preliminary data.</text>
</comment>
<feature type="region of interest" description="Disordered" evidence="1">
    <location>
        <begin position="631"/>
        <end position="660"/>
    </location>
</feature>
<dbReference type="SUPFAM" id="SSF51110">
    <property type="entry name" value="alpha-D-mannose-specific plant lectins"/>
    <property type="match status" value="1"/>
</dbReference>